<proteinExistence type="predicted"/>
<protein>
    <submittedName>
        <fullName evidence="2">MurR/RpiR family transcriptional regulator</fullName>
    </submittedName>
</protein>
<organism evidence="2 3">
    <name type="scientific">Rhizobium acidisoli</name>
    <dbReference type="NCBI Taxonomy" id="1538158"/>
    <lineage>
        <taxon>Bacteria</taxon>
        <taxon>Pseudomonadati</taxon>
        <taxon>Pseudomonadota</taxon>
        <taxon>Alphaproteobacteria</taxon>
        <taxon>Hyphomicrobiales</taxon>
        <taxon>Rhizobiaceae</taxon>
        <taxon>Rhizobium/Agrobacterium group</taxon>
        <taxon>Rhizobium</taxon>
    </lineage>
</organism>
<dbReference type="PANTHER" id="PTHR30514">
    <property type="entry name" value="GLUCOKINASE"/>
    <property type="match status" value="1"/>
</dbReference>
<dbReference type="Pfam" id="PF01418">
    <property type="entry name" value="HTH_6"/>
    <property type="match status" value="1"/>
</dbReference>
<dbReference type="PROSITE" id="PS51071">
    <property type="entry name" value="HTH_RPIR"/>
    <property type="match status" value="1"/>
</dbReference>
<evidence type="ECO:0000313" key="3">
    <source>
        <dbReference type="Proteomes" id="UP000220927"/>
    </source>
</evidence>
<reference evidence="2 3" key="1">
    <citation type="submission" date="2019-01" db="EMBL/GenBank/DDBJ databases">
        <title>Genomic insights into the origins and evolution of symbiotic genes in the Phaseolus vulgaris microsymbionts.</title>
        <authorList>
            <person name="Tong W."/>
        </authorList>
    </citation>
    <scope>NUCLEOTIDE SEQUENCE [LARGE SCALE GENOMIC DNA]</scope>
    <source>
        <strain evidence="2 3">FH23</strain>
    </source>
</reference>
<dbReference type="SUPFAM" id="SSF46689">
    <property type="entry name" value="Homeodomain-like"/>
    <property type="match status" value="1"/>
</dbReference>
<name>A0AAE5TUN9_9HYPH</name>
<evidence type="ECO:0000313" key="2">
    <source>
        <dbReference type="EMBL" id="QAS77386.1"/>
    </source>
</evidence>
<accession>A0AAE5TUN9</accession>
<evidence type="ECO:0000259" key="1">
    <source>
        <dbReference type="PROSITE" id="PS51071"/>
    </source>
</evidence>
<feature type="domain" description="HTH rpiR-type" evidence="1">
    <location>
        <begin position="13"/>
        <end position="89"/>
    </location>
</feature>
<dbReference type="AlphaFoldDB" id="A0AAE5TUN9"/>
<dbReference type="RefSeq" id="WP_054181667.1">
    <property type="nucleotide sequence ID" value="NZ_CP034998.1"/>
</dbReference>
<gene>
    <name evidence="2" type="ORF">CO657_04550</name>
</gene>
<keyword evidence="3" id="KW-1185">Reference proteome</keyword>
<dbReference type="GO" id="GO:0003677">
    <property type="term" value="F:DNA binding"/>
    <property type="evidence" value="ECO:0007669"/>
    <property type="project" value="InterPro"/>
</dbReference>
<dbReference type="EMBL" id="CP034998">
    <property type="protein sequence ID" value="QAS77386.1"/>
    <property type="molecule type" value="Genomic_DNA"/>
</dbReference>
<dbReference type="InterPro" id="IPR047640">
    <property type="entry name" value="RpiR-like"/>
</dbReference>
<dbReference type="Gene3D" id="1.10.10.10">
    <property type="entry name" value="Winged helix-like DNA-binding domain superfamily/Winged helix DNA-binding domain"/>
    <property type="match status" value="1"/>
</dbReference>
<dbReference type="GO" id="GO:0003700">
    <property type="term" value="F:DNA-binding transcription factor activity"/>
    <property type="evidence" value="ECO:0007669"/>
    <property type="project" value="InterPro"/>
</dbReference>
<dbReference type="InterPro" id="IPR000281">
    <property type="entry name" value="HTH_RpiR"/>
</dbReference>
<dbReference type="PANTHER" id="PTHR30514:SF18">
    <property type="entry name" value="RPIR-FAMILY TRANSCRIPTIONAL REGULATOR"/>
    <property type="match status" value="1"/>
</dbReference>
<sequence length="94" mass="10831">MLQDQPSPPSTLHELKCLIARRQLMFPIGLEDVAREILEKPEMTAFESAAAVARRCRVSPTTVHRFVRHIGFQTFSEFRAMIREHLRRTAASHC</sequence>
<dbReference type="GO" id="GO:0097367">
    <property type="term" value="F:carbohydrate derivative binding"/>
    <property type="evidence" value="ECO:0007669"/>
    <property type="project" value="InterPro"/>
</dbReference>
<dbReference type="Proteomes" id="UP000220927">
    <property type="component" value="Chromosome"/>
</dbReference>
<dbReference type="KEGG" id="rad:CO657_04550"/>
<dbReference type="InterPro" id="IPR009057">
    <property type="entry name" value="Homeodomain-like_sf"/>
</dbReference>
<dbReference type="InterPro" id="IPR036388">
    <property type="entry name" value="WH-like_DNA-bd_sf"/>
</dbReference>